<comment type="caution">
    <text evidence="2">The sequence shown here is derived from an EMBL/GenBank/DDBJ whole genome shotgun (WGS) entry which is preliminary data.</text>
</comment>
<keyword evidence="3" id="KW-1185">Reference proteome</keyword>
<feature type="non-terminal residue" evidence="2">
    <location>
        <position position="90"/>
    </location>
</feature>
<organism evidence="2 3">
    <name type="scientific">Austropuccinia psidii MF-1</name>
    <dbReference type="NCBI Taxonomy" id="1389203"/>
    <lineage>
        <taxon>Eukaryota</taxon>
        <taxon>Fungi</taxon>
        <taxon>Dikarya</taxon>
        <taxon>Basidiomycota</taxon>
        <taxon>Pucciniomycotina</taxon>
        <taxon>Pucciniomycetes</taxon>
        <taxon>Pucciniales</taxon>
        <taxon>Sphaerophragmiaceae</taxon>
        <taxon>Austropuccinia</taxon>
    </lineage>
</organism>
<proteinExistence type="predicted"/>
<dbReference type="AlphaFoldDB" id="A0A9Q3QAC2"/>
<sequence length="90" mass="10085">MEVDSSEDSEDFEDSLFKSLSSSDSLPSETELNKSEVTLRSSRRLAIGIKTSQRTSHKPGTSLKIYDATDLTCEHCQSNYHTSDECSKLY</sequence>
<dbReference type="EMBL" id="AVOT02136910">
    <property type="protein sequence ID" value="MBW0590090.1"/>
    <property type="molecule type" value="Genomic_DNA"/>
</dbReference>
<evidence type="ECO:0000256" key="1">
    <source>
        <dbReference type="SAM" id="MobiDB-lite"/>
    </source>
</evidence>
<evidence type="ECO:0000313" key="3">
    <source>
        <dbReference type="Proteomes" id="UP000765509"/>
    </source>
</evidence>
<feature type="compositionally biased region" description="Acidic residues" evidence="1">
    <location>
        <begin position="1"/>
        <end position="14"/>
    </location>
</feature>
<feature type="compositionally biased region" description="Low complexity" evidence="1">
    <location>
        <begin position="17"/>
        <end position="30"/>
    </location>
</feature>
<protein>
    <submittedName>
        <fullName evidence="2">Uncharacterized protein</fullName>
    </submittedName>
</protein>
<reference evidence="2" key="1">
    <citation type="submission" date="2021-03" db="EMBL/GenBank/DDBJ databases">
        <title>Draft genome sequence of rust myrtle Austropuccinia psidii MF-1, a brazilian biotype.</title>
        <authorList>
            <person name="Quecine M.C."/>
            <person name="Pachon D.M.R."/>
            <person name="Bonatelli M.L."/>
            <person name="Correr F.H."/>
            <person name="Franceschini L.M."/>
            <person name="Leite T.F."/>
            <person name="Margarido G.R.A."/>
            <person name="Almeida C.A."/>
            <person name="Ferrarezi J.A."/>
            <person name="Labate C.A."/>
        </authorList>
    </citation>
    <scope>NUCLEOTIDE SEQUENCE</scope>
    <source>
        <strain evidence="2">MF-1</strain>
    </source>
</reference>
<feature type="region of interest" description="Disordered" evidence="1">
    <location>
        <begin position="1"/>
        <end position="37"/>
    </location>
</feature>
<evidence type="ECO:0000313" key="2">
    <source>
        <dbReference type="EMBL" id="MBW0590090.1"/>
    </source>
</evidence>
<accession>A0A9Q3QAC2</accession>
<dbReference type="Proteomes" id="UP000765509">
    <property type="component" value="Unassembled WGS sequence"/>
</dbReference>
<name>A0A9Q3QAC2_9BASI</name>
<gene>
    <name evidence="2" type="ORF">O181_129805</name>
</gene>